<dbReference type="InterPro" id="IPR001830">
    <property type="entry name" value="Glyco_trans_20"/>
</dbReference>
<dbReference type="SUPFAM" id="SSF53756">
    <property type="entry name" value="UDP-Glycosyltransferase/glycogen phosphorylase"/>
    <property type="match status" value="1"/>
</dbReference>
<reference evidence="2 3" key="1">
    <citation type="submission" date="2021-10" db="EMBL/GenBank/DDBJ databases">
        <authorList>
            <person name="Grouzdev D.S."/>
            <person name="Pantiukh K.S."/>
            <person name="Krutkina M.S."/>
        </authorList>
    </citation>
    <scope>NUCLEOTIDE SEQUENCE [LARGE SCALE GENOMIC DNA]</scope>
    <source>
        <strain evidence="2 3">Z-7514</strain>
    </source>
</reference>
<name>A0AAW4WU33_9FIRM</name>
<dbReference type="PANTHER" id="PTHR10788:SF106">
    <property type="entry name" value="BCDNA.GH08860"/>
    <property type="match status" value="1"/>
</dbReference>
<dbReference type="CDD" id="cd03788">
    <property type="entry name" value="GT20_TPS"/>
    <property type="match status" value="1"/>
</dbReference>
<dbReference type="Proteomes" id="UP001199296">
    <property type="component" value="Unassembled WGS sequence"/>
</dbReference>
<dbReference type="GO" id="GO:0004805">
    <property type="term" value="F:trehalose-phosphatase activity"/>
    <property type="evidence" value="ECO:0007669"/>
    <property type="project" value="TreeGrafter"/>
</dbReference>
<dbReference type="GO" id="GO:0005829">
    <property type="term" value="C:cytosol"/>
    <property type="evidence" value="ECO:0007669"/>
    <property type="project" value="TreeGrafter"/>
</dbReference>
<organism evidence="2 3">
    <name type="scientific">Halanaerobium polyolivorans</name>
    <dbReference type="NCBI Taxonomy" id="2886943"/>
    <lineage>
        <taxon>Bacteria</taxon>
        <taxon>Bacillati</taxon>
        <taxon>Bacillota</taxon>
        <taxon>Clostridia</taxon>
        <taxon>Halanaerobiales</taxon>
        <taxon>Halanaerobiaceae</taxon>
        <taxon>Halanaerobium</taxon>
    </lineage>
</organism>
<dbReference type="RefSeq" id="WP_229344523.1">
    <property type="nucleotide sequence ID" value="NZ_JAJFAT010000005.1"/>
</dbReference>
<dbReference type="Pfam" id="PF00982">
    <property type="entry name" value="Glyco_transf_20"/>
    <property type="match status" value="1"/>
</dbReference>
<comment type="similarity">
    <text evidence="1">Belongs to the glycosyltransferase 20 family.</text>
</comment>
<accession>A0AAW4WU33</accession>
<sequence>MEAEFADRRLVLVSNGEPYKHYYVDDEVKMQKLAGGLTTGLDPMMQDVKGLWIAWGRGEADFEVVDQDNKIRVPDQAGYTLKRINLSQTEKEGFYYGFSNEVMWPICHTFISKANYEEEYWQSYQKVNQKYAENIKEELKEDDLVWIHDYHLALVPGYLQAKKDPAVSMFWHIPWPAWEAFRTIPWRKEIIEGLLASDFIAFHTDLFVYNFLSCAKKIGAEVDFENKIITHQGSETKVKSIPLGIDYQSFAELAHNEDYLKKTEAVKKSYNTEKLIFAVDRLDYTKGIEERLNAVDKFFAKYPEYIGEVTIVQRVAPSRTEVEEYQQMKERIDKKIAEINGKYQKDDWTPIKYFYGSVPQEELLPYYKAADVGLITASIDGMNLVAKEYLAVQDNGVLILSEFAGAAQYLDSAIKVNPYHREELADGIYQALEMDEAEKKKRLKSAKEDLSYYDINWWRDHFLENWLDCYE</sequence>
<evidence type="ECO:0000256" key="1">
    <source>
        <dbReference type="ARBA" id="ARBA00008799"/>
    </source>
</evidence>
<dbReference type="AlphaFoldDB" id="A0AAW4WU33"/>
<protein>
    <submittedName>
        <fullName evidence="2">Trehalose-6-phosphate synthase</fullName>
    </submittedName>
</protein>
<evidence type="ECO:0000313" key="2">
    <source>
        <dbReference type="EMBL" id="MCC3144613.1"/>
    </source>
</evidence>
<comment type="caution">
    <text evidence="2">The sequence shown here is derived from an EMBL/GenBank/DDBJ whole genome shotgun (WGS) entry which is preliminary data.</text>
</comment>
<keyword evidence="3" id="KW-1185">Reference proteome</keyword>
<dbReference type="GO" id="GO:0003825">
    <property type="term" value="F:alpha,alpha-trehalose-phosphate synthase (UDP-forming) activity"/>
    <property type="evidence" value="ECO:0007669"/>
    <property type="project" value="TreeGrafter"/>
</dbReference>
<gene>
    <name evidence="2" type="ORF">LJ207_04645</name>
</gene>
<dbReference type="Gene3D" id="3.40.50.2000">
    <property type="entry name" value="Glycogen Phosphorylase B"/>
    <property type="match status" value="2"/>
</dbReference>
<dbReference type="EMBL" id="JAJFAT010000005">
    <property type="protein sequence ID" value="MCC3144613.1"/>
    <property type="molecule type" value="Genomic_DNA"/>
</dbReference>
<proteinExistence type="inferred from homology"/>
<evidence type="ECO:0000313" key="3">
    <source>
        <dbReference type="Proteomes" id="UP001199296"/>
    </source>
</evidence>
<dbReference type="GO" id="GO:0005992">
    <property type="term" value="P:trehalose biosynthetic process"/>
    <property type="evidence" value="ECO:0007669"/>
    <property type="project" value="InterPro"/>
</dbReference>
<dbReference type="PANTHER" id="PTHR10788">
    <property type="entry name" value="TREHALOSE-6-PHOSPHATE SYNTHASE"/>
    <property type="match status" value="1"/>
</dbReference>